<dbReference type="PROSITE" id="PS00223">
    <property type="entry name" value="ANNEXIN_1"/>
    <property type="match status" value="1"/>
</dbReference>
<dbReference type="InterPro" id="IPR037104">
    <property type="entry name" value="Annexin_sf"/>
</dbReference>
<dbReference type="SMART" id="SM00335">
    <property type="entry name" value="ANX"/>
    <property type="match status" value="1"/>
</dbReference>
<dbReference type="PaxDb" id="121845-A0A1S3CTM0"/>
<dbReference type="GO" id="GO:0001786">
    <property type="term" value="F:phosphatidylserine binding"/>
    <property type="evidence" value="ECO:0007669"/>
    <property type="project" value="TreeGrafter"/>
</dbReference>
<comment type="domain">
    <text evidence="4">A pair of annexin repeats may form one binding site for calcium and phospholipid.</text>
</comment>
<keyword evidence="4" id="KW-0106">Calcium</keyword>
<organism evidence="5 7">
    <name type="scientific">Diaphorina citri</name>
    <name type="common">Asian citrus psyllid</name>
    <dbReference type="NCBI Taxonomy" id="121845"/>
    <lineage>
        <taxon>Eukaryota</taxon>
        <taxon>Metazoa</taxon>
        <taxon>Ecdysozoa</taxon>
        <taxon>Arthropoda</taxon>
        <taxon>Hexapoda</taxon>
        <taxon>Insecta</taxon>
        <taxon>Pterygota</taxon>
        <taxon>Neoptera</taxon>
        <taxon>Paraneoptera</taxon>
        <taxon>Hemiptera</taxon>
        <taxon>Sternorrhyncha</taxon>
        <taxon>Psylloidea</taxon>
        <taxon>Psyllidae</taxon>
        <taxon>Diaphorininae</taxon>
        <taxon>Diaphorina</taxon>
    </lineage>
</organism>
<protein>
    <recommendedName>
        <fullName evidence="4">Annexin</fullName>
    </recommendedName>
</protein>
<dbReference type="GO" id="GO:0005509">
    <property type="term" value="F:calcium ion binding"/>
    <property type="evidence" value="ECO:0007669"/>
    <property type="project" value="InterPro"/>
</dbReference>
<evidence type="ECO:0000313" key="7">
    <source>
        <dbReference type="RefSeq" id="XP_008467426.1"/>
    </source>
</evidence>
<dbReference type="GO" id="GO:0012506">
    <property type="term" value="C:vesicle membrane"/>
    <property type="evidence" value="ECO:0007669"/>
    <property type="project" value="TreeGrafter"/>
</dbReference>
<dbReference type="AlphaFoldDB" id="A0A1S3CTM0"/>
<accession>A0A1S3CTM0</accession>
<reference evidence="6 7" key="1">
    <citation type="submission" date="2025-04" db="UniProtKB">
        <authorList>
            <consortium name="RefSeq"/>
        </authorList>
    </citation>
    <scope>IDENTIFICATION</scope>
</reference>
<dbReference type="RefSeq" id="XP_008467420.1">
    <property type="nucleotide sequence ID" value="XM_008469198.3"/>
</dbReference>
<dbReference type="GO" id="GO:0005544">
    <property type="term" value="F:calcium-dependent phospholipid binding"/>
    <property type="evidence" value="ECO:0007669"/>
    <property type="project" value="UniProtKB-KW"/>
</dbReference>
<dbReference type="KEGG" id="dci:103504898"/>
<dbReference type="GO" id="GO:0005737">
    <property type="term" value="C:cytoplasm"/>
    <property type="evidence" value="ECO:0007669"/>
    <property type="project" value="TreeGrafter"/>
</dbReference>
<evidence type="ECO:0000256" key="2">
    <source>
        <dbReference type="ARBA" id="ARBA00022737"/>
    </source>
</evidence>
<keyword evidence="4" id="KW-0111">Calcium/phospholipid-binding</keyword>
<dbReference type="FunFam" id="1.10.220.10:FF:000001">
    <property type="entry name" value="Annexin"/>
    <property type="match status" value="1"/>
</dbReference>
<dbReference type="RefSeq" id="XP_008467426.1">
    <property type="nucleotide sequence ID" value="XM_008469204.3"/>
</dbReference>
<keyword evidence="5" id="KW-1185">Reference proteome</keyword>
<keyword evidence="3 4" id="KW-0041">Annexin</keyword>
<evidence type="ECO:0000256" key="1">
    <source>
        <dbReference type="ARBA" id="ARBA00007831"/>
    </source>
</evidence>
<dbReference type="Proteomes" id="UP000079169">
    <property type="component" value="Unplaced"/>
</dbReference>
<dbReference type="InterPro" id="IPR001464">
    <property type="entry name" value="Annexin"/>
</dbReference>
<dbReference type="SUPFAM" id="SSF47874">
    <property type="entry name" value="Annexin"/>
    <property type="match status" value="1"/>
</dbReference>
<dbReference type="Pfam" id="PF00191">
    <property type="entry name" value="Annexin"/>
    <property type="match status" value="1"/>
</dbReference>
<dbReference type="InterPro" id="IPR018502">
    <property type="entry name" value="Annexin_repeat"/>
</dbReference>
<dbReference type="GO" id="GO:0005634">
    <property type="term" value="C:nucleus"/>
    <property type="evidence" value="ECO:0007669"/>
    <property type="project" value="TreeGrafter"/>
</dbReference>
<dbReference type="OMA" id="ENQSANH"/>
<dbReference type="STRING" id="121845.A0A1S3CTM0"/>
<evidence type="ECO:0000256" key="4">
    <source>
        <dbReference type="RuleBase" id="RU003540"/>
    </source>
</evidence>
<comment type="similarity">
    <text evidence="1 4">Belongs to the annexin family.</text>
</comment>
<gene>
    <name evidence="6 7" type="primary">LOC103504898</name>
</gene>
<sequence length="59" mass="6648">MAGIGTDDKTLIRIIVTRSEIDLGDIKQNFLKLYGKTLEEYIKDDCSGDYKRLLLALVA</sequence>
<dbReference type="GO" id="GO:0005886">
    <property type="term" value="C:plasma membrane"/>
    <property type="evidence" value="ECO:0007669"/>
    <property type="project" value="TreeGrafter"/>
</dbReference>
<keyword evidence="2 4" id="KW-0677">Repeat</keyword>
<evidence type="ECO:0000256" key="3">
    <source>
        <dbReference type="ARBA" id="ARBA00023216"/>
    </source>
</evidence>
<dbReference type="Gene3D" id="1.10.220.10">
    <property type="entry name" value="Annexin"/>
    <property type="match status" value="1"/>
</dbReference>
<proteinExistence type="inferred from homology"/>
<dbReference type="InterPro" id="IPR018252">
    <property type="entry name" value="Annexin_repeat_CS"/>
</dbReference>
<dbReference type="GeneID" id="103504898"/>
<dbReference type="PANTHER" id="PTHR10502:SF102">
    <property type="entry name" value="ANNEXIN B11"/>
    <property type="match status" value="1"/>
</dbReference>
<name>A0A1S3CTM0_DIACI</name>
<evidence type="ECO:0000313" key="5">
    <source>
        <dbReference type="Proteomes" id="UP000079169"/>
    </source>
</evidence>
<dbReference type="PRINTS" id="PR00196">
    <property type="entry name" value="ANNEXIN"/>
</dbReference>
<dbReference type="PANTHER" id="PTHR10502">
    <property type="entry name" value="ANNEXIN"/>
    <property type="match status" value="1"/>
</dbReference>
<evidence type="ECO:0000313" key="6">
    <source>
        <dbReference type="RefSeq" id="XP_008467420.1"/>
    </source>
</evidence>
<dbReference type="PROSITE" id="PS51897">
    <property type="entry name" value="ANNEXIN_2"/>
    <property type="match status" value="1"/>
</dbReference>